<dbReference type="PANTHER" id="PTHR30055:SF234">
    <property type="entry name" value="HTH-TYPE TRANSCRIPTIONAL REGULATOR BETI"/>
    <property type="match status" value="1"/>
</dbReference>
<dbReference type="PANTHER" id="PTHR30055">
    <property type="entry name" value="HTH-TYPE TRANSCRIPTIONAL REGULATOR RUTR"/>
    <property type="match status" value="1"/>
</dbReference>
<evidence type="ECO:0000256" key="2">
    <source>
        <dbReference type="ARBA" id="ARBA00023125"/>
    </source>
</evidence>
<evidence type="ECO:0000256" key="4">
    <source>
        <dbReference type="PROSITE-ProRule" id="PRU00335"/>
    </source>
</evidence>
<evidence type="ECO:0000259" key="5">
    <source>
        <dbReference type="PROSITE" id="PS50977"/>
    </source>
</evidence>
<dbReference type="Proteomes" id="UP000247569">
    <property type="component" value="Unassembled WGS sequence"/>
</dbReference>
<dbReference type="InterPro" id="IPR009057">
    <property type="entry name" value="Homeodomain-like_sf"/>
</dbReference>
<dbReference type="AlphaFoldDB" id="A0A318JXH8"/>
<dbReference type="Gene3D" id="1.10.357.10">
    <property type="entry name" value="Tetracycline Repressor, domain 2"/>
    <property type="match status" value="1"/>
</dbReference>
<gene>
    <name evidence="6" type="ORF">DFR70_108236</name>
</gene>
<reference evidence="6 7" key="1">
    <citation type="submission" date="2018-05" db="EMBL/GenBank/DDBJ databases">
        <title>Genomic Encyclopedia of Type Strains, Phase IV (KMG-IV): sequencing the most valuable type-strain genomes for metagenomic binning, comparative biology and taxonomic classification.</title>
        <authorList>
            <person name="Goeker M."/>
        </authorList>
    </citation>
    <scope>NUCLEOTIDE SEQUENCE [LARGE SCALE GENOMIC DNA]</scope>
    <source>
        <strain evidence="6 7">DSM 44704</strain>
    </source>
</reference>
<evidence type="ECO:0000256" key="1">
    <source>
        <dbReference type="ARBA" id="ARBA00023015"/>
    </source>
</evidence>
<dbReference type="PRINTS" id="PR00455">
    <property type="entry name" value="HTHTETR"/>
</dbReference>
<evidence type="ECO:0000313" key="6">
    <source>
        <dbReference type="EMBL" id="PXX61678.1"/>
    </source>
</evidence>
<protein>
    <submittedName>
        <fullName evidence="6">TetR family transcriptional regulator</fullName>
    </submittedName>
</protein>
<keyword evidence="1" id="KW-0805">Transcription regulation</keyword>
<feature type="DNA-binding region" description="H-T-H motif" evidence="4">
    <location>
        <begin position="24"/>
        <end position="43"/>
    </location>
</feature>
<evidence type="ECO:0000256" key="3">
    <source>
        <dbReference type="ARBA" id="ARBA00023163"/>
    </source>
</evidence>
<dbReference type="InterPro" id="IPR050109">
    <property type="entry name" value="HTH-type_TetR-like_transc_reg"/>
</dbReference>
<sequence length="180" mass="19189">MRSQAKILEATLEVIRNDGFEGVSIAAVAQQAGVSRQTVYSIFGSREDLVSQAIGDLLMWALAGIRAQLEAVGSASEYVVELIVAGRTAVRADPVLAALLRAGQGNPVYDTDMVARAKPIAHELLSPVLALDPNLAPHLDDIAQIGIRLGLSVILFDDAAIHSDDDLRGFLTRWLVLPAP</sequence>
<evidence type="ECO:0000313" key="7">
    <source>
        <dbReference type="Proteomes" id="UP000247569"/>
    </source>
</evidence>
<keyword evidence="2 4" id="KW-0238">DNA-binding</keyword>
<dbReference type="GO" id="GO:0000976">
    <property type="term" value="F:transcription cis-regulatory region binding"/>
    <property type="evidence" value="ECO:0007669"/>
    <property type="project" value="TreeGrafter"/>
</dbReference>
<dbReference type="GO" id="GO:0003700">
    <property type="term" value="F:DNA-binding transcription factor activity"/>
    <property type="evidence" value="ECO:0007669"/>
    <property type="project" value="TreeGrafter"/>
</dbReference>
<proteinExistence type="predicted"/>
<dbReference type="OrthoDB" id="4371863at2"/>
<dbReference type="InterPro" id="IPR001647">
    <property type="entry name" value="HTH_TetR"/>
</dbReference>
<dbReference type="Pfam" id="PF00440">
    <property type="entry name" value="TetR_N"/>
    <property type="match status" value="1"/>
</dbReference>
<dbReference type="RefSeq" id="WP_040741749.1">
    <property type="nucleotide sequence ID" value="NZ_QJKF01000008.1"/>
</dbReference>
<comment type="caution">
    <text evidence="6">The sequence shown here is derived from an EMBL/GenBank/DDBJ whole genome shotgun (WGS) entry which is preliminary data.</text>
</comment>
<dbReference type="EMBL" id="QJKF01000008">
    <property type="protein sequence ID" value="PXX61678.1"/>
    <property type="molecule type" value="Genomic_DNA"/>
</dbReference>
<dbReference type="PROSITE" id="PS50977">
    <property type="entry name" value="HTH_TETR_2"/>
    <property type="match status" value="1"/>
</dbReference>
<accession>A0A318JXH8</accession>
<keyword evidence="3" id="KW-0804">Transcription</keyword>
<feature type="domain" description="HTH tetR-type" evidence="5">
    <location>
        <begin position="1"/>
        <end position="61"/>
    </location>
</feature>
<keyword evidence="7" id="KW-1185">Reference proteome</keyword>
<name>A0A318JXH8_9NOCA</name>
<organism evidence="6 7">
    <name type="scientific">Nocardia tenerifensis</name>
    <dbReference type="NCBI Taxonomy" id="228006"/>
    <lineage>
        <taxon>Bacteria</taxon>
        <taxon>Bacillati</taxon>
        <taxon>Actinomycetota</taxon>
        <taxon>Actinomycetes</taxon>
        <taxon>Mycobacteriales</taxon>
        <taxon>Nocardiaceae</taxon>
        <taxon>Nocardia</taxon>
    </lineage>
</organism>
<dbReference type="SUPFAM" id="SSF46689">
    <property type="entry name" value="Homeodomain-like"/>
    <property type="match status" value="1"/>
</dbReference>